<dbReference type="AlphaFoldDB" id="A0A674PL18"/>
<keyword evidence="2" id="KW-0158">Chromosome</keyword>
<comment type="subcellular location">
    <subcellularLocation>
        <location evidence="2">Nucleus</location>
    </subcellularLocation>
</comment>
<evidence type="ECO:0000256" key="2">
    <source>
        <dbReference type="RuleBase" id="RU003894"/>
    </source>
</evidence>
<dbReference type="SMART" id="SM00526">
    <property type="entry name" value="H15"/>
    <property type="match status" value="1"/>
</dbReference>
<dbReference type="GO" id="GO:0000786">
    <property type="term" value="C:nucleosome"/>
    <property type="evidence" value="ECO:0007669"/>
    <property type="project" value="InterPro"/>
</dbReference>
<proteinExistence type="inferred from homology"/>
<dbReference type="OMA" id="PRTSVFN"/>
<evidence type="ECO:0000256" key="1">
    <source>
        <dbReference type="ARBA" id="ARBA00023125"/>
    </source>
</evidence>
<evidence type="ECO:0000313" key="6">
    <source>
        <dbReference type="Proteomes" id="UP000005226"/>
    </source>
</evidence>
<organism evidence="5 6">
    <name type="scientific">Takifugu rubripes</name>
    <name type="common">Japanese pufferfish</name>
    <name type="synonym">Fugu rubripes</name>
    <dbReference type="NCBI Taxonomy" id="31033"/>
    <lineage>
        <taxon>Eukaryota</taxon>
        <taxon>Metazoa</taxon>
        <taxon>Chordata</taxon>
        <taxon>Craniata</taxon>
        <taxon>Vertebrata</taxon>
        <taxon>Euteleostomi</taxon>
        <taxon>Actinopterygii</taxon>
        <taxon>Neopterygii</taxon>
        <taxon>Teleostei</taxon>
        <taxon>Neoteleostei</taxon>
        <taxon>Acanthomorphata</taxon>
        <taxon>Eupercaria</taxon>
        <taxon>Tetraodontiformes</taxon>
        <taxon>Tetradontoidea</taxon>
        <taxon>Tetraodontidae</taxon>
        <taxon>Takifugu</taxon>
    </lineage>
</organism>
<dbReference type="SUPFAM" id="SSF46785">
    <property type="entry name" value="Winged helix' DNA-binding domain"/>
    <property type="match status" value="1"/>
</dbReference>
<dbReference type="InterPro" id="IPR036390">
    <property type="entry name" value="WH_DNA-bd_sf"/>
</dbReference>
<evidence type="ECO:0000259" key="4">
    <source>
        <dbReference type="PROSITE" id="PS51504"/>
    </source>
</evidence>
<dbReference type="Pfam" id="PF00538">
    <property type="entry name" value="Linker_histone"/>
    <property type="match status" value="1"/>
</dbReference>
<keyword evidence="6" id="KW-1185">Reference proteome</keyword>
<reference evidence="5" key="1">
    <citation type="journal article" date="2011" name="Genome Biol. Evol.">
        <title>Integration of the genetic map and genome assembly of fugu facilitates insights into distinct features of genome evolution in teleosts and mammals.</title>
        <authorList>
            <person name="Kai W."/>
            <person name="Kikuchi K."/>
            <person name="Tohari S."/>
            <person name="Chew A.K."/>
            <person name="Tay A."/>
            <person name="Fujiwara A."/>
            <person name="Hosoya S."/>
            <person name="Suetake H."/>
            <person name="Naruse K."/>
            <person name="Brenner S."/>
            <person name="Suzuki Y."/>
            <person name="Venkatesh B."/>
        </authorList>
    </citation>
    <scope>NUCLEOTIDE SEQUENCE [LARGE SCALE GENOMIC DNA]</scope>
</reference>
<accession>A0A674PL18</accession>
<dbReference type="GO" id="GO:0005634">
    <property type="term" value="C:nucleus"/>
    <property type="evidence" value="ECO:0007669"/>
    <property type="project" value="UniProtKB-SubCell"/>
</dbReference>
<protein>
    <submittedName>
        <fullName evidence="5">Histone H1 like</fullName>
    </submittedName>
</protein>
<dbReference type="Proteomes" id="UP000005226">
    <property type="component" value="Unplaced"/>
</dbReference>
<feature type="domain" description="H15" evidence="4">
    <location>
        <begin position="35"/>
        <end position="108"/>
    </location>
</feature>
<dbReference type="InterPro" id="IPR005818">
    <property type="entry name" value="Histone_H1/H5_H15"/>
</dbReference>
<evidence type="ECO:0000256" key="3">
    <source>
        <dbReference type="SAM" id="MobiDB-lite"/>
    </source>
</evidence>
<dbReference type="Gene3D" id="1.10.10.10">
    <property type="entry name" value="Winged helix-like DNA-binding domain superfamily/Winged helix DNA-binding domain"/>
    <property type="match status" value="1"/>
</dbReference>
<dbReference type="PROSITE" id="PS51504">
    <property type="entry name" value="H15"/>
    <property type="match status" value="1"/>
</dbReference>
<keyword evidence="2" id="KW-0539">Nucleus</keyword>
<comment type="similarity">
    <text evidence="2">Belongs to the histone H1/H5 family.</text>
</comment>
<dbReference type="InParanoid" id="A0A674PL18"/>
<dbReference type="GO" id="GO:0006334">
    <property type="term" value="P:nucleosome assembly"/>
    <property type="evidence" value="ECO:0007669"/>
    <property type="project" value="InterPro"/>
</dbReference>
<feature type="region of interest" description="Disordered" evidence="3">
    <location>
        <begin position="106"/>
        <end position="201"/>
    </location>
</feature>
<feature type="compositionally biased region" description="Basic residues" evidence="3">
    <location>
        <begin position="114"/>
        <end position="201"/>
    </location>
</feature>
<dbReference type="InterPro" id="IPR036388">
    <property type="entry name" value="WH-like_DNA-bd_sf"/>
</dbReference>
<dbReference type="GeneTree" id="ENSGT00950000183089"/>
<reference evidence="5" key="3">
    <citation type="submission" date="2025-09" db="UniProtKB">
        <authorList>
            <consortium name="Ensembl"/>
        </authorList>
    </citation>
    <scope>IDENTIFICATION</scope>
</reference>
<dbReference type="PRINTS" id="PR00624">
    <property type="entry name" value="HISTONEH5"/>
</dbReference>
<keyword evidence="1 2" id="KW-0238">DNA-binding</keyword>
<reference evidence="5" key="2">
    <citation type="submission" date="2025-08" db="UniProtKB">
        <authorList>
            <consortium name="Ensembl"/>
        </authorList>
    </citation>
    <scope>IDENTIFICATION</scope>
</reference>
<name>A0A674PL18_TAKRU</name>
<dbReference type="CDD" id="cd00073">
    <property type="entry name" value="H15"/>
    <property type="match status" value="1"/>
</dbReference>
<sequence>MFFLSAHVPRTSVFNEQIPLFATMSAKKVSRARKSGPTARDLVLQAVATSMERKGLSSAALMRILAAQGYDVDRNKARVKTAITSLVKKGALVRTTGAGASACFRMTSKPMVAQRKRPAAKRRAGKKSRRRPKKAKGRKAKRRAGKKPRRRPKKAKGRKAKKTSKRRRKAPKRRRRVVRKASGTKRASAKKAARRRRRRAK</sequence>
<dbReference type="InterPro" id="IPR005819">
    <property type="entry name" value="H1/H5"/>
</dbReference>
<evidence type="ECO:0000313" key="5">
    <source>
        <dbReference type="Ensembl" id="ENSTRUP00000086313.1"/>
    </source>
</evidence>
<dbReference type="GO" id="GO:0030527">
    <property type="term" value="F:structural constituent of chromatin"/>
    <property type="evidence" value="ECO:0007669"/>
    <property type="project" value="InterPro"/>
</dbReference>
<dbReference type="Ensembl" id="ENSTRUT00000058827.1">
    <property type="protein sequence ID" value="ENSTRUP00000086313.1"/>
    <property type="gene ID" value="ENSTRUG00000031219.1"/>
</dbReference>
<dbReference type="GO" id="GO:0003677">
    <property type="term" value="F:DNA binding"/>
    <property type="evidence" value="ECO:0007669"/>
    <property type="project" value="UniProtKB-KW"/>
</dbReference>